<dbReference type="Gene3D" id="3.30.40.10">
    <property type="entry name" value="Zinc/RING finger domain, C3HC4 (zinc finger)"/>
    <property type="match status" value="1"/>
</dbReference>
<organism evidence="6">
    <name type="scientific">Chlamydomonas leiostraca</name>
    <dbReference type="NCBI Taxonomy" id="1034604"/>
    <lineage>
        <taxon>Eukaryota</taxon>
        <taxon>Viridiplantae</taxon>
        <taxon>Chlorophyta</taxon>
        <taxon>core chlorophytes</taxon>
        <taxon>Chlorophyceae</taxon>
        <taxon>CS clade</taxon>
        <taxon>Chlamydomonadales</taxon>
        <taxon>Chlamydomonadaceae</taxon>
        <taxon>Chlamydomonas</taxon>
    </lineage>
</organism>
<dbReference type="InterPro" id="IPR001841">
    <property type="entry name" value="Znf_RING"/>
</dbReference>
<dbReference type="SMART" id="SM00184">
    <property type="entry name" value="RING"/>
    <property type="match status" value="1"/>
</dbReference>
<dbReference type="GO" id="GO:0008270">
    <property type="term" value="F:zinc ion binding"/>
    <property type="evidence" value="ECO:0007669"/>
    <property type="project" value="UniProtKB-KW"/>
</dbReference>
<dbReference type="SUPFAM" id="SSF57850">
    <property type="entry name" value="RING/U-box"/>
    <property type="match status" value="1"/>
</dbReference>
<dbReference type="Pfam" id="PF00097">
    <property type="entry name" value="zf-C3HC4"/>
    <property type="match status" value="1"/>
</dbReference>
<accession>A0A7S0S5E5</accession>
<dbReference type="PROSITE" id="PS50089">
    <property type="entry name" value="ZF_RING_2"/>
    <property type="match status" value="1"/>
</dbReference>
<feature type="domain" description="RING-type" evidence="5">
    <location>
        <begin position="9"/>
        <end position="56"/>
    </location>
</feature>
<keyword evidence="1" id="KW-0479">Metal-binding</keyword>
<evidence type="ECO:0000259" key="5">
    <source>
        <dbReference type="PROSITE" id="PS50089"/>
    </source>
</evidence>
<protein>
    <recommendedName>
        <fullName evidence="5">RING-type domain-containing protein</fullName>
    </recommendedName>
</protein>
<evidence type="ECO:0000313" key="6">
    <source>
        <dbReference type="EMBL" id="CAD8696337.1"/>
    </source>
</evidence>
<evidence type="ECO:0000256" key="3">
    <source>
        <dbReference type="ARBA" id="ARBA00022833"/>
    </source>
</evidence>
<evidence type="ECO:0000256" key="1">
    <source>
        <dbReference type="ARBA" id="ARBA00022723"/>
    </source>
</evidence>
<dbReference type="EMBL" id="HBFB01036470">
    <property type="protein sequence ID" value="CAD8696337.1"/>
    <property type="molecule type" value="Transcribed_RNA"/>
</dbReference>
<evidence type="ECO:0000256" key="2">
    <source>
        <dbReference type="ARBA" id="ARBA00022771"/>
    </source>
</evidence>
<dbReference type="PROSITE" id="PS00518">
    <property type="entry name" value="ZF_RING_1"/>
    <property type="match status" value="1"/>
</dbReference>
<name>A0A7S0S5E5_9CHLO</name>
<dbReference type="InterPro" id="IPR018957">
    <property type="entry name" value="Znf_C3HC4_RING-type"/>
</dbReference>
<proteinExistence type="predicted"/>
<evidence type="ECO:0000256" key="4">
    <source>
        <dbReference type="PROSITE-ProRule" id="PRU00175"/>
    </source>
</evidence>
<dbReference type="InterPro" id="IPR017907">
    <property type="entry name" value="Znf_RING_CS"/>
</dbReference>
<gene>
    <name evidence="6" type="ORF">CLEI1391_LOCUS20524</name>
</gene>
<dbReference type="AlphaFoldDB" id="A0A7S0S5E5"/>
<keyword evidence="3" id="KW-0862">Zinc</keyword>
<keyword evidence="2 4" id="KW-0863">Zinc-finger</keyword>
<dbReference type="InterPro" id="IPR013083">
    <property type="entry name" value="Znf_RING/FYVE/PHD"/>
</dbReference>
<reference evidence="6" key="1">
    <citation type="submission" date="2021-01" db="EMBL/GenBank/DDBJ databases">
        <authorList>
            <person name="Corre E."/>
            <person name="Pelletier E."/>
            <person name="Niang G."/>
            <person name="Scheremetjew M."/>
            <person name="Finn R."/>
            <person name="Kale V."/>
            <person name="Holt S."/>
            <person name="Cochrane G."/>
            <person name="Meng A."/>
            <person name="Brown T."/>
            <person name="Cohen L."/>
        </authorList>
    </citation>
    <scope>NUCLEOTIDE SEQUENCE</scope>
    <source>
        <strain evidence="6">SAG 11-49</strain>
    </source>
</reference>
<sequence>MAEEDIDVCAICRDTCSDIYITSCSHAFCGRCICTVLQRAVTGLHGRASQSCPVCRRAITACSTTAVPDTARPFLKLQLGKVLVTVDVPAGMQPLNRLCKLFDVKPSSVKFIHKGRRIGPEDLADVAAAGGTATILPARAPALTIRQRAQHLLALLLLWARAMWAALIAWPPVRALRAAARRQLPVARALYRSTLGPVVDMVYVVAASVNPSFTPGQAEAMAHQAAAAQQAAAAGAQPPAQQGRGRS</sequence>